<protein>
    <submittedName>
        <fullName evidence="2">Uncharacterized protein</fullName>
    </submittedName>
</protein>
<reference evidence="2" key="1">
    <citation type="submission" date="2021-03" db="EMBL/GenBank/DDBJ databases">
        <authorList>
            <person name="Bekaert M."/>
        </authorList>
    </citation>
    <scope>NUCLEOTIDE SEQUENCE</scope>
</reference>
<evidence type="ECO:0000313" key="3">
    <source>
        <dbReference type="Proteomes" id="UP000683360"/>
    </source>
</evidence>
<keyword evidence="1" id="KW-0732">Signal</keyword>
<feature type="chain" id="PRO_5035766254" evidence="1">
    <location>
        <begin position="17"/>
        <end position="339"/>
    </location>
</feature>
<dbReference type="AlphaFoldDB" id="A0A8S3PUH2"/>
<feature type="signal peptide" evidence="1">
    <location>
        <begin position="1"/>
        <end position="16"/>
    </location>
</feature>
<sequence>MCSGIIFFTYILCLHGLVKNWCFIQANYHVKCPSEQLWNLRAQSICPSVEKYTCLLDSVKNTYKESCNGPRNEPPGEKTVVNSGNFDSKPCHPDLYQPFSFSSTAGSDCIFTKTICSEVGQVIKSVGSRKNDRECRCDYSRNFSFLSTKRKSLCSCDPTKEDCSCFIKPCGQEKILSPDYHCIKKEDFYGKFVCEEIDIAQGLPTDVSHSGIKGSDNSNSITVKTAEFQIVPIPLIVFTGILISDRKPKTYKYTNEISEESLEDYKDELYGIVIGLIKSKGILSTYKSQDRTMTTKERKKTEAKERKVVLGTLQTQRNMTNVLNEMKKNNFKMLKKMEV</sequence>
<evidence type="ECO:0000256" key="1">
    <source>
        <dbReference type="SAM" id="SignalP"/>
    </source>
</evidence>
<dbReference type="OrthoDB" id="6090904at2759"/>
<dbReference type="Proteomes" id="UP000683360">
    <property type="component" value="Unassembled WGS sequence"/>
</dbReference>
<proteinExistence type="predicted"/>
<comment type="caution">
    <text evidence="2">The sequence shown here is derived from an EMBL/GenBank/DDBJ whole genome shotgun (WGS) entry which is preliminary data.</text>
</comment>
<accession>A0A8S3PUH2</accession>
<organism evidence="2 3">
    <name type="scientific">Mytilus edulis</name>
    <name type="common">Blue mussel</name>
    <dbReference type="NCBI Taxonomy" id="6550"/>
    <lineage>
        <taxon>Eukaryota</taxon>
        <taxon>Metazoa</taxon>
        <taxon>Spiralia</taxon>
        <taxon>Lophotrochozoa</taxon>
        <taxon>Mollusca</taxon>
        <taxon>Bivalvia</taxon>
        <taxon>Autobranchia</taxon>
        <taxon>Pteriomorphia</taxon>
        <taxon>Mytilida</taxon>
        <taxon>Mytiloidea</taxon>
        <taxon>Mytilidae</taxon>
        <taxon>Mytilinae</taxon>
        <taxon>Mytilus</taxon>
    </lineage>
</organism>
<keyword evidence="3" id="KW-1185">Reference proteome</keyword>
<name>A0A8S3PUH2_MYTED</name>
<gene>
    <name evidence="2" type="ORF">MEDL_811</name>
</gene>
<dbReference type="EMBL" id="CAJPWZ010000071">
    <property type="protein sequence ID" value="CAG2185200.1"/>
    <property type="molecule type" value="Genomic_DNA"/>
</dbReference>
<evidence type="ECO:0000313" key="2">
    <source>
        <dbReference type="EMBL" id="CAG2185200.1"/>
    </source>
</evidence>